<accession>A0ABR7HVU4</accession>
<sequence length="107" mass="12082">MEYIDLVNRIISAEHSASALAQEAREKQASLDADLERECAQLRQRYLERAQRRISIVEETEAQLAAESMAAVDARLSHAMEALEGAYRAHQQEWVDVLFARVVGQTP</sequence>
<organism evidence="1 2">
    <name type="scientific">Pseudoflavonifractor hominis</name>
    <dbReference type="NCBI Taxonomy" id="2763059"/>
    <lineage>
        <taxon>Bacteria</taxon>
        <taxon>Bacillati</taxon>
        <taxon>Bacillota</taxon>
        <taxon>Clostridia</taxon>
        <taxon>Eubacteriales</taxon>
        <taxon>Oscillospiraceae</taxon>
        <taxon>Pseudoflavonifractor</taxon>
    </lineage>
</organism>
<evidence type="ECO:0008006" key="3">
    <source>
        <dbReference type="Google" id="ProtNLM"/>
    </source>
</evidence>
<dbReference type="EMBL" id="JACOPR010000008">
    <property type="protein sequence ID" value="MBC5731613.1"/>
    <property type="molecule type" value="Genomic_DNA"/>
</dbReference>
<proteinExistence type="predicted"/>
<dbReference type="RefSeq" id="WP_101691390.1">
    <property type="nucleotide sequence ID" value="NZ_JACOPR010000008.1"/>
</dbReference>
<gene>
    <name evidence="1" type="ORF">H8S34_12365</name>
</gene>
<dbReference type="Proteomes" id="UP000660021">
    <property type="component" value="Unassembled WGS sequence"/>
</dbReference>
<name>A0ABR7HVU4_9FIRM</name>
<reference evidence="1 2" key="1">
    <citation type="submission" date="2020-08" db="EMBL/GenBank/DDBJ databases">
        <title>Genome public.</title>
        <authorList>
            <person name="Liu C."/>
            <person name="Sun Q."/>
        </authorList>
    </citation>
    <scope>NUCLEOTIDE SEQUENCE [LARGE SCALE GENOMIC DNA]</scope>
    <source>
        <strain evidence="1 2">New-38</strain>
    </source>
</reference>
<keyword evidence="2" id="KW-1185">Reference proteome</keyword>
<protein>
    <recommendedName>
        <fullName evidence="3">ATPase</fullName>
    </recommendedName>
</protein>
<evidence type="ECO:0000313" key="2">
    <source>
        <dbReference type="Proteomes" id="UP000660021"/>
    </source>
</evidence>
<comment type="caution">
    <text evidence="1">The sequence shown here is derived from an EMBL/GenBank/DDBJ whole genome shotgun (WGS) entry which is preliminary data.</text>
</comment>
<evidence type="ECO:0000313" key="1">
    <source>
        <dbReference type="EMBL" id="MBC5731613.1"/>
    </source>
</evidence>